<dbReference type="RefSeq" id="XP_011499553.1">
    <property type="nucleotide sequence ID" value="XM_011501251.1"/>
</dbReference>
<comment type="subcellular location">
    <subcellularLocation>
        <location evidence="2">Cytoplasm</location>
    </subcellularLocation>
</comment>
<evidence type="ECO:0000259" key="9">
    <source>
        <dbReference type="Pfam" id="PF19283"/>
    </source>
</evidence>
<dbReference type="AlphaFoldDB" id="A0AAJ6YK66"/>
<evidence type="ECO:0000256" key="5">
    <source>
        <dbReference type="ARBA" id="ARBA00012917"/>
    </source>
</evidence>
<dbReference type="InterPro" id="IPR045550">
    <property type="entry name" value="AARE_N"/>
</dbReference>
<dbReference type="GO" id="GO:0008242">
    <property type="term" value="F:omega peptidase activity"/>
    <property type="evidence" value="ECO:0007669"/>
    <property type="project" value="UniProtKB-EC"/>
</dbReference>
<dbReference type="EC" id="3.4.19.1" evidence="5"/>
<evidence type="ECO:0000256" key="3">
    <source>
        <dbReference type="ARBA" id="ARBA00010040"/>
    </source>
</evidence>
<dbReference type="Pfam" id="PF00326">
    <property type="entry name" value="Peptidase_S9"/>
    <property type="match status" value="1"/>
</dbReference>
<dbReference type="GeneID" id="105363521"/>
<proteinExistence type="inferred from homology"/>
<dbReference type="InterPro" id="IPR001375">
    <property type="entry name" value="Peptidase_S9_cat"/>
</dbReference>
<keyword evidence="6" id="KW-0963">Cytoplasm</keyword>
<dbReference type="GO" id="GO:0004252">
    <property type="term" value="F:serine-type endopeptidase activity"/>
    <property type="evidence" value="ECO:0007669"/>
    <property type="project" value="TreeGrafter"/>
</dbReference>
<dbReference type="Gene3D" id="3.40.50.1820">
    <property type="entry name" value="alpha/beta hydrolase"/>
    <property type="match status" value="1"/>
</dbReference>
<dbReference type="GO" id="GO:0005737">
    <property type="term" value="C:cytoplasm"/>
    <property type="evidence" value="ECO:0007669"/>
    <property type="project" value="UniProtKB-SubCell"/>
</dbReference>
<name>A0AAJ6YK66_9HYME</name>
<evidence type="ECO:0000259" key="8">
    <source>
        <dbReference type="Pfam" id="PF00326"/>
    </source>
</evidence>
<feature type="domain" description="Peptidase S9 prolyl oligopeptidase catalytic" evidence="8">
    <location>
        <begin position="466"/>
        <end position="685"/>
    </location>
</feature>
<evidence type="ECO:0000256" key="4">
    <source>
        <dbReference type="ARBA" id="ARBA00011881"/>
    </source>
</evidence>
<dbReference type="SUPFAM" id="SSF53474">
    <property type="entry name" value="alpha/beta-Hydrolases"/>
    <property type="match status" value="1"/>
</dbReference>
<keyword evidence="10" id="KW-1185">Reference proteome</keyword>
<accession>A0AAJ6YK66</accession>
<dbReference type="PANTHER" id="PTHR42776">
    <property type="entry name" value="SERINE PEPTIDASE S9 FAMILY MEMBER"/>
    <property type="match status" value="1"/>
</dbReference>
<evidence type="ECO:0000313" key="10">
    <source>
        <dbReference type="Proteomes" id="UP000695007"/>
    </source>
</evidence>
<evidence type="ECO:0000256" key="2">
    <source>
        <dbReference type="ARBA" id="ARBA00004496"/>
    </source>
</evidence>
<comment type="catalytic activity">
    <reaction evidence="1">
        <text>Cleavage of an N-acetyl or N-formyl amino acid from the N-terminus of a polypeptide.</text>
        <dbReference type="EC" id="3.4.19.1"/>
    </reaction>
</comment>
<dbReference type="Proteomes" id="UP000695007">
    <property type="component" value="Unplaced"/>
</dbReference>
<protein>
    <recommendedName>
        <fullName evidence="5">acylaminoacyl-peptidase</fullName>
        <ecNumber evidence="5">3.4.19.1</ecNumber>
    </recommendedName>
</protein>
<dbReference type="KEGG" id="csol:105363521"/>
<keyword evidence="7" id="KW-0378">Hydrolase</keyword>
<comment type="similarity">
    <text evidence="3">Belongs to the peptidase S9C family.</text>
</comment>
<dbReference type="GO" id="GO:0006508">
    <property type="term" value="P:proteolysis"/>
    <property type="evidence" value="ECO:0007669"/>
    <property type="project" value="InterPro"/>
</dbReference>
<dbReference type="SUPFAM" id="SSF82171">
    <property type="entry name" value="DPP6 N-terminal domain-like"/>
    <property type="match status" value="1"/>
</dbReference>
<sequence>MLVLFYLSILLKTLKKILKLYKRLSQNPSLISARIISIARNGISIQSVWAQRNLERNIKQKFTQDFNLDADLQPLVESFPVDVTSELLSASSENEKLKAILREVIIDGKSRQFIEIWDRQHLIKTYDLTAYDAHGQIYTDIQENEEEPERGTEYVYKSDWGEQLEGKHQSVIIILNIVKDTLLPLPFIPHDYFPAEVIWTPNGECIVGVAYKLYPRYLGRFGCSNRESYIFLLKGAEFRKLTGPDKACKTPQFSPDGKHLIWLERDIDKPHHNVQRLMHIKWDEVETPDVVVDLVNKCIIIANDKKFYGFYGQTIPKRCWSNDSQYLFLSTPQRSNIKSYVVNLESKMVTEIENPDGSSLSVLDVRKNRVVFTRFSIIQPPQLVVGKFDPSLENVGHLNLYNCTSPLDIPNSQNLMYEHTEFVYKTSESIKDFNFTYFGEKVAPEKSMPLLVVPHGGPHYSFCNQFNIDYAIFALMGFGILQINFRGSTGMGGNNIQFLAGRIGETDVLDCVTAVNLALHKYSQIDPNKVTLYGLCHGAFLCAHLSGQHANMFRAVVMRSPIIDIPSMFTETDIPDWCPANTGCQFLESLPPATSETKYTEIVLKMFDHSPIRHADKVKAPTMIAVGTKDLRSPASQGRLWYNRLLANNVISKLFIYEDNHMLAKDVVEIDFVINAALWLLKYISDTPEDPKSIVLAEEVTKDEDNLIGK</sequence>
<dbReference type="InterPro" id="IPR029058">
    <property type="entry name" value="AB_hydrolase_fold"/>
</dbReference>
<dbReference type="Pfam" id="PF19283">
    <property type="entry name" value="APEH_N"/>
    <property type="match status" value="1"/>
</dbReference>
<gene>
    <name evidence="11" type="primary">LOC105363521</name>
</gene>
<evidence type="ECO:0000256" key="1">
    <source>
        <dbReference type="ARBA" id="ARBA00000721"/>
    </source>
</evidence>
<comment type="subunit">
    <text evidence="4">Homotetramer.</text>
</comment>
<evidence type="ECO:0000313" key="11">
    <source>
        <dbReference type="RefSeq" id="XP_011499553.1"/>
    </source>
</evidence>
<organism evidence="10 11">
    <name type="scientific">Ceratosolen solmsi marchali</name>
    <dbReference type="NCBI Taxonomy" id="326594"/>
    <lineage>
        <taxon>Eukaryota</taxon>
        <taxon>Metazoa</taxon>
        <taxon>Ecdysozoa</taxon>
        <taxon>Arthropoda</taxon>
        <taxon>Hexapoda</taxon>
        <taxon>Insecta</taxon>
        <taxon>Pterygota</taxon>
        <taxon>Neoptera</taxon>
        <taxon>Endopterygota</taxon>
        <taxon>Hymenoptera</taxon>
        <taxon>Apocrita</taxon>
        <taxon>Proctotrupomorpha</taxon>
        <taxon>Chalcidoidea</taxon>
        <taxon>Agaonidae</taxon>
        <taxon>Agaoninae</taxon>
        <taxon>Ceratosolen</taxon>
    </lineage>
</organism>
<feature type="domain" description="Acylamino-acid-releasing enzyme N-terminal" evidence="9">
    <location>
        <begin position="156"/>
        <end position="406"/>
    </location>
</feature>
<evidence type="ECO:0000256" key="7">
    <source>
        <dbReference type="ARBA" id="ARBA00022801"/>
    </source>
</evidence>
<reference evidence="11" key="1">
    <citation type="submission" date="2025-08" db="UniProtKB">
        <authorList>
            <consortium name="RefSeq"/>
        </authorList>
    </citation>
    <scope>IDENTIFICATION</scope>
</reference>
<evidence type="ECO:0000256" key="6">
    <source>
        <dbReference type="ARBA" id="ARBA00022490"/>
    </source>
</evidence>
<dbReference type="PANTHER" id="PTHR42776:SF4">
    <property type="entry name" value="ACYLAMINO-ACID-RELEASING ENZYME"/>
    <property type="match status" value="1"/>
</dbReference>